<organism evidence="3 4">
    <name type="scientific">Nitrospira moscoviensis</name>
    <dbReference type="NCBI Taxonomy" id="42253"/>
    <lineage>
        <taxon>Bacteria</taxon>
        <taxon>Pseudomonadati</taxon>
        <taxon>Nitrospirota</taxon>
        <taxon>Nitrospiria</taxon>
        <taxon>Nitrospirales</taxon>
        <taxon>Nitrospiraceae</taxon>
        <taxon>Nitrospira</taxon>
    </lineage>
</organism>
<dbReference type="KEGG" id="nmv:NITMOv2_2231"/>
<dbReference type="OrthoDB" id="9775100at2"/>
<feature type="region of interest" description="Disordered" evidence="1">
    <location>
        <begin position="229"/>
        <end position="254"/>
    </location>
</feature>
<keyword evidence="2" id="KW-0732">Signal</keyword>
<dbReference type="RefSeq" id="WP_145976267.1">
    <property type="nucleotide sequence ID" value="NZ_CP011801.1"/>
</dbReference>
<keyword evidence="4" id="KW-1185">Reference proteome</keyword>
<accession>A0A0K2GDF4</accession>
<feature type="chain" id="PRO_5005476887" description="Outer membrane lipoprotein BamD-like domain-containing protein" evidence="2">
    <location>
        <begin position="20"/>
        <end position="254"/>
    </location>
</feature>
<dbReference type="EMBL" id="CP011801">
    <property type="protein sequence ID" value="ALA58647.1"/>
    <property type="molecule type" value="Genomic_DNA"/>
</dbReference>
<dbReference type="PATRIC" id="fig|42253.5.peg.2197"/>
<feature type="region of interest" description="Disordered" evidence="1">
    <location>
        <begin position="186"/>
        <end position="208"/>
    </location>
</feature>
<evidence type="ECO:0000256" key="2">
    <source>
        <dbReference type="SAM" id="SignalP"/>
    </source>
</evidence>
<name>A0A0K2GDF4_NITMO</name>
<sequence length="254" mass="28506">MRRMTWLLTIVCMTLGGCATWTSPTPLNQPYFSLEPGEVKAFQALARKQESLGAKCSETNSCDHVYFTRALLGLYESREVAEKYFGKVLAVAPKSQLAASSKAWIQLLQESAVPRDRSWAHAVLIAPALEDANEALTHTADRLVRDLLDREVILQQLRTTKDGDSQTVETLQRELAERDRKIEALLSRRDGGKGAPEPTAVQSLQKQLAEREKKIEELSTQLEALKRIDQEMREKVRPIRPPSTTPVPTPETTQ</sequence>
<evidence type="ECO:0008006" key="5">
    <source>
        <dbReference type="Google" id="ProtNLM"/>
    </source>
</evidence>
<feature type="signal peptide" evidence="2">
    <location>
        <begin position="1"/>
        <end position="19"/>
    </location>
</feature>
<evidence type="ECO:0000313" key="4">
    <source>
        <dbReference type="Proteomes" id="UP000069205"/>
    </source>
</evidence>
<dbReference type="PROSITE" id="PS51257">
    <property type="entry name" value="PROKAR_LIPOPROTEIN"/>
    <property type="match status" value="1"/>
</dbReference>
<feature type="compositionally biased region" description="Pro residues" evidence="1">
    <location>
        <begin position="239"/>
        <end position="254"/>
    </location>
</feature>
<reference evidence="3 4" key="1">
    <citation type="journal article" date="2015" name="Proc. Natl. Acad. Sci. U.S.A.">
        <title>Expanded metabolic versatility of ubiquitous nitrite-oxidizing bacteria from the genus Nitrospira.</title>
        <authorList>
            <person name="Koch H."/>
            <person name="Lucker S."/>
            <person name="Albertsen M."/>
            <person name="Kitzinger K."/>
            <person name="Herbold C."/>
            <person name="Spieck E."/>
            <person name="Nielsen P.H."/>
            <person name="Wagner M."/>
            <person name="Daims H."/>
        </authorList>
    </citation>
    <scope>NUCLEOTIDE SEQUENCE [LARGE SCALE GENOMIC DNA]</scope>
    <source>
        <strain evidence="3 4">NSP M-1</strain>
    </source>
</reference>
<proteinExistence type="predicted"/>
<dbReference type="STRING" id="42253.NITMOv2_2231"/>
<gene>
    <name evidence="3" type="ORF">NITMOv2_2231</name>
</gene>
<dbReference type="AlphaFoldDB" id="A0A0K2GDF4"/>
<protein>
    <recommendedName>
        <fullName evidence="5">Outer membrane lipoprotein BamD-like domain-containing protein</fullName>
    </recommendedName>
</protein>
<evidence type="ECO:0000256" key="1">
    <source>
        <dbReference type="SAM" id="MobiDB-lite"/>
    </source>
</evidence>
<dbReference type="Proteomes" id="UP000069205">
    <property type="component" value="Chromosome"/>
</dbReference>
<evidence type="ECO:0000313" key="3">
    <source>
        <dbReference type="EMBL" id="ALA58647.1"/>
    </source>
</evidence>